<dbReference type="InterPro" id="IPR013783">
    <property type="entry name" value="Ig-like_fold"/>
</dbReference>
<evidence type="ECO:0000256" key="4">
    <source>
        <dbReference type="ARBA" id="ARBA00023319"/>
    </source>
</evidence>
<dbReference type="InterPro" id="IPR052598">
    <property type="entry name" value="IgSF_CEA-related"/>
</dbReference>
<evidence type="ECO:0000256" key="2">
    <source>
        <dbReference type="ARBA" id="ARBA00023157"/>
    </source>
</evidence>
<feature type="non-terminal residue" evidence="8">
    <location>
        <position position="1"/>
    </location>
</feature>
<reference evidence="9" key="1">
    <citation type="journal article" date="2013" name="Nat. Biotechnol.">
        <title>Chinese hamster genome sequenced from sorted chromosomes.</title>
        <authorList>
            <person name="Brinkrolf K."/>
            <person name="Rupp O."/>
            <person name="Laux H."/>
            <person name="Kollin F."/>
            <person name="Ernst W."/>
            <person name="Linke B."/>
            <person name="Kofler R."/>
            <person name="Romand S."/>
            <person name="Hesse F."/>
            <person name="Budach W.E."/>
            <person name="Galosy S."/>
            <person name="Muller D."/>
            <person name="Noll T."/>
            <person name="Wienberg J."/>
            <person name="Jostock T."/>
            <person name="Leonard M."/>
            <person name="Grillari J."/>
            <person name="Tauch A."/>
            <person name="Goesmann A."/>
            <person name="Helk B."/>
            <person name="Mott J.E."/>
            <person name="Puhler A."/>
            <person name="Borth N."/>
        </authorList>
    </citation>
    <scope>NUCLEOTIDE SEQUENCE [LARGE SCALE GENOMIC DNA]</scope>
    <source>
        <strain evidence="9">17A/GY</strain>
    </source>
</reference>
<name>A0A061HW51_CRIGR</name>
<keyword evidence="3" id="KW-0325">Glycoprotein</keyword>
<keyword evidence="1" id="KW-0732">Signal</keyword>
<protein>
    <submittedName>
        <fullName evidence="8">Carcinoembryonic antigen-related cell adhesion molecule 1-like protein</fullName>
    </submittedName>
</protein>
<dbReference type="Gene3D" id="2.60.40.10">
    <property type="entry name" value="Immunoglobulins"/>
    <property type="match status" value="1"/>
</dbReference>
<keyword evidence="2" id="KW-1015">Disulfide bond</keyword>
<dbReference type="Proteomes" id="UP000030759">
    <property type="component" value="Unassembled WGS sequence"/>
</dbReference>
<proteinExistence type="inferred from homology"/>
<dbReference type="InterPro" id="IPR003599">
    <property type="entry name" value="Ig_sub"/>
</dbReference>
<organism evidence="8 9">
    <name type="scientific">Cricetulus griseus</name>
    <name type="common">Chinese hamster</name>
    <name type="synonym">Cricetulus barabensis griseus</name>
    <dbReference type="NCBI Taxonomy" id="10029"/>
    <lineage>
        <taxon>Eukaryota</taxon>
        <taxon>Metazoa</taxon>
        <taxon>Chordata</taxon>
        <taxon>Craniata</taxon>
        <taxon>Vertebrata</taxon>
        <taxon>Euteleostomi</taxon>
        <taxon>Mammalia</taxon>
        <taxon>Eutheria</taxon>
        <taxon>Euarchontoglires</taxon>
        <taxon>Glires</taxon>
        <taxon>Rodentia</taxon>
        <taxon>Myomorpha</taxon>
        <taxon>Muroidea</taxon>
        <taxon>Cricetidae</taxon>
        <taxon>Cricetinae</taxon>
        <taxon>Cricetulus</taxon>
    </lineage>
</organism>
<dbReference type="AlphaFoldDB" id="A0A061HW51"/>
<evidence type="ECO:0000313" key="8">
    <source>
        <dbReference type="EMBL" id="ERE60209.1"/>
    </source>
</evidence>
<dbReference type="SUPFAM" id="SSF48726">
    <property type="entry name" value="Immunoglobulin"/>
    <property type="match status" value="1"/>
</dbReference>
<dbReference type="SMART" id="SM00409">
    <property type="entry name" value="IG"/>
    <property type="match status" value="1"/>
</dbReference>
<keyword evidence="4" id="KW-0393">Immunoglobulin domain</keyword>
<dbReference type="PANTHER" id="PTHR44337">
    <property type="entry name" value="CARCINOEMBRYONIC ANTIGEN-RELATED CELL ADHESION MOLECULE 8"/>
    <property type="match status" value="1"/>
</dbReference>
<evidence type="ECO:0000256" key="1">
    <source>
        <dbReference type="ARBA" id="ARBA00022729"/>
    </source>
</evidence>
<sequence>AMAKPTIQIFNTTVKEYEAVNITCVTDDPKNSIRWHFNGHVLQLPDRMMLYQNGGILSIQSVREEDSGLYECEVFNSAVSKKSDPIQLDVI</sequence>
<accession>A0A061HW51</accession>
<dbReference type="InterPro" id="IPR036179">
    <property type="entry name" value="Ig-like_dom_sf"/>
</dbReference>
<gene>
    <name evidence="8" type="ORF">H671_21154</name>
</gene>
<dbReference type="FunFam" id="2.60.40.10:FF:000244">
    <property type="entry name" value="carcinoembryonic antigen-related cell adhesion molecule 16"/>
    <property type="match status" value="1"/>
</dbReference>
<evidence type="ECO:0000256" key="5">
    <source>
        <dbReference type="ARBA" id="ARBA00038222"/>
    </source>
</evidence>
<evidence type="ECO:0000259" key="6">
    <source>
        <dbReference type="SMART" id="SM00408"/>
    </source>
</evidence>
<evidence type="ECO:0000313" key="9">
    <source>
        <dbReference type="Proteomes" id="UP000030759"/>
    </source>
</evidence>
<comment type="similarity">
    <text evidence="5">Belongs to the immunoglobulin superfamily. CEA family.</text>
</comment>
<dbReference type="InterPro" id="IPR003598">
    <property type="entry name" value="Ig_sub2"/>
</dbReference>
<evidence type="ECO:0000256" key="3">
    <source>
        <dbReference type="ARBA" id="ARBA00023180"/>
    </source>
</evidence>
<dbReference type="PANTHER" id="PTHR44337:SF20">
    <property type="entry name" value="CARCINOEMBRYONIC ANTIGEN-RELATED CELL ADHESION MOLECULE 5-RELATED"/>
    <property type="match status" value="1"/>
</dbReference>
<feature type="domain" description="Immunoglobulin" evidence="7">
    <location>
        <begin position="9"/>
        <end position="91"/>
    </location>
</feature>
<feature type="domain" description="Immunoglobulin subtype 2" evidence="6">
    <location>
        <begin position="15"/>
        <end position="79"/>
    </location>
</feature>
<evidence type="ECO:0000259" key="7">
    <source>
        <dbReference type="SMART" id="SM00409"/>
    </source>
</evidence>
<dbReference type="EMBL" id="KE687158">
    <property type="protein sequence ID" value="ERE60209.1"/>
    <property type="molecule type" value="Genomic_DNA"/>
</dbReference>
<feature type="non-terminal residue" evidence="8">
    <location>
        <position position="91"/>
    </location>
</feature>
<dbReference type="SMART" id="SM00408">
    <property type="entry name" value="IGc2"/>
    <property type="match status" value="1"/>
</dbReference>
<dbReference type="Pfam" id="PF13927">
    <property type="entry name" value="Ig_3"/>
    <property type="match status" value="1"/>
</dbReference>